<dbReference type="Pfam" id="PF07542">
    <property type="entry name" value="ATP12"/>
    <property type="match status" value="1"/>
</dbReference>
<dbReference type="PANTHER" id="PTHR21013">
    <property type="entry name" value="ATP SYNTHASE MITOCHONDRIAL F1 COMPLEX ASSEMBLY FACTOR 2/ATP12 PROTEIN, MITOCHONDRIAL PRECURSOR"/>
    <property type="match status" value="1"/>
</dbReference>
<dbReference type="RefSeq" id="XP_047783574.1">
    <property type="nucleotide sequence ID" value="XM_047922320.1"/>
</dbReference>
<dbReference type="PANTHER" id="PTHR21013:SF10">
    <property type="entry name" value="ATP SYNTHASE MITOCHONDRIAL F1 COMPLEX ASSEMBLY FACTOR 2"/>
    <property type="match status" value="1"/>
</dbReference>
<comment type="subcellular location">
    <subcellularLocation>
        <location evidence="1">Mitochondrion</location>
    </subcellularLocation>
</comment>
<gene>
    <name evidence="6" type="ORF">C8Q71DRAFT_733226</name>
</gene>
<accession>A0ABQ8KTX1</accession>
<dbReference type="GeneID" id="72003052"/>
<proteinExistence type="inferred from homology"/>
<evidence type="ECO:0000256" key="3">
    <source>
        <dbReference type="ARBA" id="ARBA00022946"/>
    </source>
</evidence>
<evidence type="ECO:0000256" key="2">
    <source>
        <dbReference type="ARBA" id="ARBA00008231"/>
    </source>
</evidence>
<comment type="similarity">
    <text evidence="2">Belongs to the ATP12 family.</text>
</comment>
<dbReference type="SUPFAM" id="SSF160909">
    <property type="entry name" value="ATP12-like"/>
    <property type="match status" value="1"/>
</dbReference>
<sequence length="307" mass="34803">MYYGCASIPRSFAATSRGYKSSFHIELARRLQTERPSMHASRLARSLAPLLASSCRRTVQHRFVRVPRRYASVATPGPAVTATNRAEATLKRFWKTVGIEEREDAFAVTLDKRPLRTPGGKHMLLPKNKRLAATLIASEWENQETLLKPHSLPMTSIASRAIDAFSEEQTRAEVRGQLLKYFETDTICFHQTQPAAILKLQSAHWWPIINWAQSTFEIGISTTDSLLLPPHPQETYEKLDKLMSGFDAWEMAAMERITYTSKSFLIALALIKRQVTAEEAALAAHVEVNSQIELWGEVEDCEWFRLS</sequence>
<dbReference type="EMBL" id="JADCUA010000002">
    <property type="protein sequence ID" value="KAH9842527.1"/>
    <property type="molecule type" value="Genomic_DNA"/>
</dbReference>
<keyword evidence="7" id="KW-1185">Reference proteome</keyword>
<dbReference type="Gene3D" id="1.10.3580.10">
    <property type="entry name" value="ATP12 ATPase"/>
    <property type="match status" value="1"/>
</dbReference>
<evidence type="ECO:0000313" key="7">
    <source>
        <dbReference type="Proteomes" id="UP000814176"/>
    </source>
</evidence>
<keyword evidence="3" id="KW-0809">Transit peptide</keyword>
<evidence type="ECO:0000256" key="5">
    <source>
        <dbReference type="ARBA" id="ARBA00023186"/>
    </source>
</evidence>
<evidence type="ECO:0000256" key="4">
    <source>
        <dbReference type="ARBA" id="ARBA00023128"/>
    </source>
</evidence>
<keyword evidence="4" id="KW-0496">Mitochondrion</keyword>
<organism evidence="6 7">
    <name type="scientific">Rhodofomes roseus</name>
    <dbReference type="NCBI Taxonomy" id="34475"/>
    <lineage>
        <taxon>Eukaryota</taxon>
        <taxon>Fungi</taxon>
        <taxon>Dikarya</taxon>
        <taxon>Basidiomycota</taxon>
        <taxon>Agaricomycotina</taxon>
        <taxon>Agaricomycetes</taxon>
        <taxon>Polyporales</taxon>
        <taxon>Rhodofomes</taxon>
    </lineage>
</organism>
<name>A0ABQ8KTX1_9APHY</name>
<comment type="caution">
    <text evidence="6">The sequence shown here is derived from an EMBL/GenBank/DDBJ whole genome shotgun (WGS) entry which is preliminary data.</text>
</comment>
<dbReference type="InterPro" id="IPR042272">
    <property type="entry name" value="ATP12_ATP_synth-F1-assembly_N"/>
</dbReference>
<evidence type="ECO:0000313" key="6">
    <source>
        <dbReference type="EMBL" id="KAH9842527.1"/>
    </source>
</evidence>
<dbReference type="Proteomes" id="UP000814176">
    <property type="component" value="Unassembled WGS sequence"/>
</dbReference>
<protein>
    <submittedName>
        <fullName evidence="6">ATP12-domain-containing protein</fullName>
    </submittedName>
</protein>
<dbReference type="Gene3D" id="3.30.2180.10">
    <property type="entry name" value="ATP12-like"/>
    <property type="match status" value="1"/>
</dbReference>
<keyword evidence="5" id="KW-0143">Chaperone</keyword>
<reference evidence="6 7" key="1">
    <citation type="journal article" date="2021" name="Environ. Microbiol.">
        <title>Gene family expansions and transcriptome signatures uncover fungal adaptations to wood decay.</title>
        <authorList>
            <person name="Hage H."/>
            <person name="Miyauchi S."/>
            <person name="Viragh M."/>
            <person name="Drula E."/>
            <person name="Min B."/>
            <person name="Chaduli D."/>
            <person name="Navarro D."/>
            <person name="Favel A."/>
            <person name="Norest M."/>
            <person name="Lesage-Meessen L."/>
            <person name="Balint B."/>
            <person name="Merenyi Z."/>
            <person name="de Eugenio L."/>
            <person name="Morin E."/>
            <person name="Martinez A.T."/>
            <person name="Baldrian P."/>
            <person name="Stursova M."/>
            <person name="Martinez M.J."/>
            <person name="Novotny C."/>
            <person name="Magnuson J.K."/>
            <person name="Spatafora J.W."/>
            <person name="Maurice S."/>
            <person name="Pangilinan J."/>
            <person name="Andreopoulos W."/>
            <person name="LaButti K."/>
            <person name="Hundley H."/>
            <person name="Na H."/>
            <person name="Kuo A."/>
            <person name="Barry K."/>
            <person name="Lipzen A."/>
            <person name="Henrissat B."/>
            <person name="Riley R."/>
            <person name="Ahrendt S."/>
            <person name="Nagy L.G."/>
            <person name="Grigoriev I.V."/>
            <person name="Martin F."/>
            <person name="Rosso M.N."/>
        </authorList>
    </citation>
    <scope>NUCLEOTIDE SEQUENCE [LARGE SCALE GENOMIC DNA]</scope>
    <source>
        <strain evidence="6 7">CIRM-BRFM 1785</strain>
    </source>
</reference>
<dbReference type="InterPro" id="IPR011419">
    <property type="entry name" value="ATP12_ATP_synth-F1-assembly"/>
</dbReference>
<evidence type="ECO:0000256" key="1">
    <source>
        <dbReference type="ARBA" id="ARBA00004173"/>
    </source>
</evidence>
<dbReference type="InterPro" id="IPR023335">
    <property type="entry name" value="ATP12_ortho_dom_sf"/>
</dbReference>